<evidence type="ECO:0000313" key="2">
    <source>
        <dbReference type="Proteomes" id="UP001519460"/>
    </source>
</evidence>
<proteinExistence type="predicted"/>
<reference evidence="1 2" key="1">
    <citation type="journal article" date="2023" name="Sci. Data">
        <title>Genome assembly of the Korean intertidal mud-creeper Batillaria attramentaria.</title>
        <authorList>
            <person name="Patra A.K."/>
            <person name="Ho P.T."/>
            <person name="Jun S."/>
            <person name="Lee S.J."/>
            <person name="Kim Y."/>
            <person name="Won Y.J."/>
        </authorList>
    </citation>
    <scope>NUCLEOTIDE SEQUENCE [LARGE SCALE GENOMIC DNA]</scope>
    <source>
        <strain evidence="1">Wonlab-2016</strain>
    </source>
</reference>
<organism evidence="1 2">
    <name type="scientific">Batillaria attramentaria</name>
    <dbReference type="NCBI Taxonomy" id="370345"/>
    <lineage>
        <taxon>Eukaryota</taxon>
        <taxon>Metazoa</taxon>
        <taxon>Spiralia</taxon>
        <taxon>Lophotrochozoa</taxon>
        <taxon>Mollusca</taxon>
        <taxon>Gastropoda</taxon>
        <taxon>Caenogastropoda</taxon>
        <taxon>Sorbeoconcha</taxon>
        <taxon>Cerithioidea</taxon>
        <taxon>Batillariidae</taxon>
        <taxon>Batillaria</taxon>
    </lineage>
</organism>
<comment type="caution">
    <text evidence="1">The sequence shown here is derived from an EMBL/GenBank/DDBJ whole genome shotgun (WGS) entry which is preliminary data.</text>
</comment>
<keyword evidence="2" id="KW-1185">Reference proteome</keyword>
<dbReference type="AlphaFoldDB" id="A0ABD0JLQ6"/>
<gene>
    <name evidence="1" type="ORF">BaRGS_00032814</name>
</gene>
<evidence type="ECO:0000313" key="1">
    <source>
        <dbReference type="EMBL" id="KAK7475925.1"/>
    </source>
</evidence>
<name>A0ABD0JLQ6_9CAEN</name>
<accession>A0ABD0JLQ6</accession>
<sequence length="92" mass="9971">MGTAKGLKLRSVAPAARTQWPAYAAPLQPHGNTAADTATVQMTTAGTDLPLTEPDATKMTSFVDYYLEQRLLRAQGHEPNLRYRSEAGPEQA</sequence>
<dbReference type="EMBL" id="JACVVK020000390">
    <property type="protein sequence ID" value="KAK7475925.1"/>
    <property type="molecule type" value="Genomic_DNA"/>
</dbReference>
<dbReference type="Proteomes" id="UP001519460">
    <property type="component" value="Unassembled WGS sequence"/>
</dbReference>
<protein>
    <submittedName>
        <fullName evidence="1">Uncharacterized protein</fullName>
    </submittedName>
</protein>